<sequence length="42" mass="4738">MVVSHPTTVKNESFCLKASSAKVLTYTEMTESSETFSYCFPR</sequence>
<dbReference type="EMBL" id="GBXM01056046">
    <property type="protein sequence ID" value="JAH52531.1"/>
    <property type="molecule type" value="Transcribed_RNA"/>
</dbReference>
<accession>A0A0E9TG11</accession>
<dbReference type="AlphaFoldDB" id="A0A0E9TG11"/>
<evidence type="ECO:0000313" key="1">
    <source>
        <dbReference type="EMBL" id="JAH52531.1"/>
    </source>
</evidence>
<reference evidence="1" key="1">
    <citation type="submission" date="2014-11" db="EMBL/GenBank/DDBJ databases">
        <authorList>
            <person name="Amaro Gonzalez C."/>
        </authorList>
    </citation>
    <scope>NUCLEOTIDE SEQUENCE</scope>
</reference>
<proteinExistence type="predicted"/>
<reference evidence="1" key="2">
    <citation type="journal article" date="2015" name="Fish Shellfish Immunol.">
        <title>Early steps in the European eel (Anguilla anguilla)-Vibrio vulnificus interaction in the gills: Role of the RtxA13 toxin.</title>
        <authorList>
            <person name="Callol A."/>
            <person name="Pajuelo D."/>
            <person name="Ebbesson L."/>
            <person name="Teles M."/>
            <person name="MacKenzie S."/>
            <person name="Amaro C."/>
        </authorList>
    </citation>
    <scope>NUCLEOTIDE SEQUENCE</scope>
</reference>
<name>A0A0E9TG11_ANGAN</name>
<organism evidence="1">
    <name type="scientific">Anguilla anguilla</name>
    <name type="common">European freshwater eel</name>
    <name type="synonym">Muraena anguilla</name>
    <dbReference type="NCBI Taxonomy" id="7936"/>
    <lineage>
        <taxon>Eukaryota</taxon>
        <taxon>Metazoa</taxon>
        <taxon>Chordata</taxon>
        <taxon>Craniata</taxon>
        <taxon>Vertebrata</taxon>
        <taxon>Euteleostomi</taxon>
        <taxon>Actinopterygii</taxon>
        <taxon>Neopterygii</taxon>
        <taxon>Teleostei</taxon>
        <taxon>Anguilliformes</taxon>
        <taxon>Anguillidae</taxon>
        <taxon>Anguilla</taxon>
    </lineage>
</organism>
<protein>
    <submittedName>
        <fullName evidence="1">Uncharacterized protein</fullName>
    </submittedName>
</protein>